<feature type="transmembrane region" description="Helical" evidence="6">
    <location>
        <begin position="61"/>
        <end position="80"/>
    </location>
</feature>
<dbReference type="InterPro" id="IPR000917">
    <property type="entry name" value="Sulfatase_N"/>
</dbReference>
<dbReference type="Proteomes" id="UP000033684">
    <property type="component" value="Unassembled WGS sequence"/>
</dbReference>
<keyword evidence="2" id="KW-1003">Cell membrane</keyword>
<dbReference type="Pfam" id="PF00884">
    <property type="entry name" value="Sulfatase"/>
    <property type="match status" value="1"/>
</dbReference>
<feature type="transmembrane region" description="Helical" evidence="6">
    <location>
        <begin position="140"/>
        <end position="161"/>
    </location>
</feature>
<evidence type="ECO:0000256" key="5">
    <source>
        <dbReference type="ARBA" id="ARBA00023136"/>
    </source>
</evidence>
<evidence type="ECO:0000256" key="2">
    <source>
        <dbReference type="ARBA" id="ARBA00022475"/>
    </source>
</evidence>
<keyword evidence="9" id="KW-1185">Reference proteome</keyword>
<evidence type="ECO:0000256" key="4">
    <source>
        <dbReference type="ARBA" id="ARBA00022989"/>
    </source>
</evidence>
<keyword evidence="3 6" id="KW-0812">Transmembrane</keyword>
<keyword evidence="4 6" id="KW-1133">Transmembrane helix</keyword>
<dbReference type="SUPFAM" id="SSF53649">
    <property type="entry name" value="Alkaline phosphatase-like"/>
    <property type="match status" value="1"/>
</dbReference>
<dbReference type="CDD" id="cd16015">
    <property type="entry name" value="LTA_synthase"/>
    <property type="match status" value="1"/>
</dbReference>
<sequence>MVLLTTSLALGLGLLISLLLEQGLHPRPLLPTQRPVSTLFIHVGTWLMLFSGLLALTLRPWFATGLVTALLVLLILVNHAKYQSLREPFLFQDFDYFTDAIKHPRLYLPFFGILRTLAATLGFSLAVIAGVVLEPPLTKTLSWPIVLLANLSLLSLGFMMLKQGLRTCPVVSFNPYQDLTTLGQLSFFWQYALAEWNTRINPDVSPFQPTTNPAPSGLTPPNIVVIQSESFFDPRALSAQIKPDVLKHFDAINQQAYAWGKLNVPAFGANTVRTECAFLTSTRPEDLGVHQFNPYRSLAKHAIPNLVAHLKQQGYRTVCIHPYPSTFYQRHLVFPKMGFDDFIDISGFTAEQKQGQYISDLAVTERIIQLLTEQTANNHTQPLFIFVITMENHGPLHLEQLPNEHSCQYIDGTLPPCGDDLIVYLNHLAHADEMIHQLTDYLRTQDAQQQPGVLCWYGDHVPIMPNIYSLFGESDGDTDYFIWHSSNQGRYPPAPAQTIAIHELAQRLLSCCSHPNHYTQAF</sequence>
<dbReference type="PATRIC" id="fig|1632867.3.peg.2523"/>
<dbReference type="GO" id="GO:0005886">
    <property type="term" value="C:plasma membrane"/>
    <property type="evidence" value="ECO:0007669"/>
    <property type="project" value="UniProtKB-SubCell"/>
</dbReference>
<feature type="transmembrane region" description="Helical" evidence="6">
    <location>
        <begin position="106"/>
        <end position="133"/>
    </location>
</feature>
<comment type="caution">
    <text evidence="8">The sequence shown here is derived from an EMBL/GenBank/DDBJ whole genome shotgun (WGS) entry which is preliminary data.</text>
</comment>
<reference evidence="9" key="1">
    <citation type="submission" date="2015-03" db="EMBL/GenBank/DDBJ databases">
        <title>Draft genome sequence of a novel methanotroph (Sn10-6) isolated from flooded ricefield rhizosphere in India.</title>
        <authorList>
            <person name="Pandit P.S."/>
            <person name="Pore S.D."/>
            <person name="Arora P."/>
            <person name="Kapse N.G."/>
            <person name="Dhakephalkar P.K."/>
            <person name="Rahalkar M.C."/>
        </authorList>
    </citation>
    <scope>NUCLEOTIDE SEQUENCE [LARGE SCALE GENOMIC DNA]</scope>
    <source>
        <strain evidence="9">Sn10-6</strain>
    </source>
</reference>
<accession>A0A0F3IFI0</accession>
<evidence type="ECO:0000313" key="8">
    <source>
        <dbReference type="EMBL" id="KJV05521.1"/>
    </source>
</evidence>
<dbReference type="EMBL" id="LAJX01000214">
    <property type="protein sequence ID" value="KJV05521.1"/>
    <property type="molecule type" value="Genomic_DNA"/>
</dbReference>
<dbReference type="InterPro" id="IPR050448">
    <property type="entry name" value="OpgB/LTA_synthase_biosynth"/>
</dbReference>
<keyword evidence="5 6" id="KW-0472">Membrane</keyword>
<dbReference type="PANTHER" id="PTHR47371">
    <property type="entry name" value="LIPOTEICHOIC ACID SYNTHASE"/>
    <property type="match status" value="1"/>
</dbReference>
<evidence type="ECO:0000259" key="7">
    <source>
        <dbReference type="Pfam" id="PF00884"/>
    </source>
</evidence>
<dbReference type="InterPro" id="IPR017850">
    <property type="entry name" value="Alkaline_phosphatase_core_sf"/>
</dbReference>
<dbReference type="Gene3D" id="3.40.720.10">
    <property type="entry name" value="Alkaline Phosphatase, subunit A"/>
    <property type="match status" value="1"/>
</dbReference>
<dbReference type="OrthoDB" id="5363296at2"/>
<evidence type="ECO:0000313" key="9">
    <source>
        <dbReference type="Proteomes" id="UP000033684"/>
    </source>
</evidence>
<evidence type="ECO:0000256" key="1">
    <source>
        <dbReference type="ARBA" id="ARBA00004651"/>
    </source>
</evidence>
<feature type="domain" description="Sulfatase N-terminal" evidence="7">
    <location>
        <begin position="221"/>
        <end position="493"/>
    </location>
</feature>
<evidence type="ECO:0000256" key="3">
    <source>
        <dbReference type="ARBA" id="ARBA00022692"/>
    </source>
</evidence>
<dbReference type="AlphaFoldDB" id="A0A0F3IFI0"/>
<gene>
    <name evidence="8" type="ORF">VZ94_17570</name>
</gene>
<organism evidence="8 9">
    <name type="scientific">Methylocucumis oryzae</name>
    <dbReference type="NCBI Taxonomy" id="1632867"/>
    <lineage>
        <taxon>Bacteria</taxon>
        <taxon>Pseudomonadati</taxon>
        <taxon>Pseudomonadota</taxon>
        <taxon>Gammaproteobacteria</taxon>
        <taxon>Methylococcales</taxon>
        <taxon>Methylococcaceae</taxon>
        <taxon>Methylocucumis</taxon>
    </lineage>
</organism>
<name>A0A0F3IFI0_9GAMM</name>
<evidence type="ECO:0000256" key="6">
    <source>
        <dbReference type="SAM" id="Phobius"/>
    </source>
</evidence>
<proteinExistence type="predicted"/>
<feature type="transmembrane region" description="Helical" evidence="6">
    <location>
        <begin position="36"/>
        <end position="56"/>
    </location>
</feature>
<comment type="subcellular location">
    <subcellularLocation>
        <location evidence="1">Cell membrane</location>
        <topology evidence="1">Multi-pass membrane protein</topology>
    </subcellularLocation>
</comment>
<reference evidence="8 9" key="2">
    <citation type="journal article" date="2016" name="Microb. Ecol.">
        <title>Genome Characteristics of a Novel Type I Methanotroph (Sn10-6) Isolated from a Flooded Indian Rice Field.</title>
        <authorList>
            <person name="Rahalkar M.C."/>
            <person name="Pandit P.S."/>
            <person name="Dhakephalkar P.K."/>
            <person name="Pore S."/>
            <person name="Arora P."/>
            <person name="Kapse N."/>
        </authorList>
    </citation>
    <scope>NUCLEOTIDE SEQUENCE [LARGE SCALE GENOMIC DNA]</scope>
    <source>
        <strain evidence="8 9">Sn10-6</strain>
    </source>
</reference>
<dbReference type="RefSeq" id="WP_045780215.1">
    <property type="nucleotide sequence ID" value="NZ_LAJX01000214.1"/>
</dbReference>
<dbReference type="PANTHER" id="PTHR47371:SF3">
    <property type="entry name" value="PHOSPHOGLYCEROL TRANSFERASE I"/>
    <property type="match status" value="1"/>
</dbReference>
<protein>
    <recommendedName>
        <fullName evidence="7">Sulfatase N-terminal domain-containing protein</fullName>
    </recommendedName>
</protein>